<name>A0ABQ3IGD9_9PSEU</name>
<dbReference type="Proteomes" id="UP000605897">
    <property type="component" value="Unassembled WGS sequence"/>
</dbReference>
<dbReference type="EMBL" id="BNAU01000001">
    <property type="protein sequence ID" value="GHE79498.1"/>
    <property type="molecule type" value="Genomic_DNA"/>
</dbReference>
<evidence type="ECO:0000256" key="4">
    <source>
        <dbReference type="ARBA" id="ARBA00023163"/>
    </source>
</evidence>
<keyword evidence="3 5" id="KW-0238">DNA-binding</keyword>
<dbReference type="PANTHER" id="PTHR30055">
    <property type="entry name" value="HTH-TYPE TRANSCRIPTIONAL REGULATOR RUTR"/>
    <property type="match status" value="1"/>
</dbReference>
<evidence type="ECO:0000259" key="6">
    <source>
        <dbReference type="PROSITE" id="PS50977"/>
    </source>
</evidence>
<dbReference type="PROSITE" id="PS50977">
    <property type="entry name" value="HTH_TETR_2"/>
    <property type="match status" value="1"/>
</dbReference>
<dbReference type="InterPro" id="IPR001647">
    <property type="entry name" value="HTH_TetR"/>
</dbReference>
<dbReference type="InterPro" id="IPR050109">
    <property type="entry name" value="HTH-type_TetR-like_transc_reg"/>
</dbReference>
<comment type="caution">
    <text evidence="7">The sequence shown here is derived from an EMBL/GenBank/DDBJ whole genome shotgun (WGS) entry which is preliminary data.</text>
</comment>
<evidence type="ECO:0000313" key="7">
    <source>
        <dbReference type="EMBL" id="GHE79498.1"/>
    </source>
</evidence>
<evidence type="ECO:0000256" key="3">
    <source>
        <dbReference type="ARBA" id="ARBA00023125"/>
    </source>
</evidence>
<keyword evidence="8" id="KW-1185">Reference proteome</keyword>
<proteinExistence type="predicted"/>
<organism evidence="7 8">
    <name type="scientific">Amycolatopsis deserti</name>
    <dbReference type="NCBI Taxonomy" id="185696"/>
    <lineage>
        <taxon>Bacteria</taxon>
        <taxon>Bacillati</taxon>
        <taxon>Actinomycetota</taxon>
        <taxon>Actinomycetes</taxon>
        <taxon>Pseudonocardiales</taxon>
        <taxon>Pseudonocardiaceae</taxon>
        <taxon>Amycolatopsis</taxon>
    </lineage>
</organism>
<evidence type="ECO:0000256" key="1">
    <source>
        <dbReference type="ARBA" id="ARBA00022491"/>
    </source>
</evidence>
<keyword evidence="2" id="KW-0805">Transcription regulation</keyword>
<dbReference type="InterPro" id="IPR009057">
    <property type="entry name" value="Homeodomain-like_sf"/>
</dbReference>
<dbReference type="InterPro" id="IPR039538">
    <property type="entry name" value="BetI_C"/>
</dbReference>
<evidence type="ECO:0000313" key="8">
    <source>
        <dbReference type="Proteomes" id="UP000605897"/>
    </source>
</evidence>
<accession>A0ABQ3IGD9</accession>
<dbReference type="InterPro" id="IPR036271">
    <property type="entry name" value="Tet_transcr_reg_TetR-rel_C_sf"/>
</dbReference>
<keyword evidence="4" id="KW-0804">Transcription</keyword>
<reference evidence="8" key="1">
    <citation type="journal article" date="2019" name="Int. J. Syst. Evol. Microbiol.">
        <title>The Global Catalogue of Microorganisms (GCM) 10K type strain sequencing project: providing services to taxonomists for standard genome sequencing and annotation.</title>
        <authorList>
            <consortium name="The Broad Institute Genomics Platform"/>
            <consortium name="The Broad Institute Genome Sequencing Center for Infectious Disease"/>
            <person name="Wu L."/>
            <person name="Ma J."/>
        </authorList>
    </citation>
    <scope>NUCLEOTIDE SEQUENCE [LARGE SCALE GENOMIC DNA]</scope>
    <source>
        <strain evidence="8">CGMCC 4.7677</strain>
    </source>
</reference>
<protein>
    <recommendedName>
        <fullName evidence="6">HTH tetR-type domain-containing protein</fullName>
    </recommendedName>
</protein>
<dbReference type="Gene3D" id="1.10.357.10">
    <property type="entry name" value="Tetracycline Repressor, domain 2"/>
    <property type="match status" value="1"/>
</dbReference>
<evidence type="ECO:0000256" key="5">
    <source>
        <dbReference type="PROSITE-ProRule" id="PRU00335"/>
    </source>
</evidence>
<dbReference type="Pfam" id="PF00440">
    <property type="entry name" value="TetR_N"/>
    <property type="match status" value="1"/>
</dbReference>
<dbReference type="PANTHER" id="PTHR30055:SF238">
    <property type="entry name" value="MYCOFACTOCIN BIOSYNTHESIS TRANSCRIPTIONAL REGULATOR MFTR-RELATED"/>
    <property type="match status" value="1"/>
</dbReference>
<feature type="DNA-binding region" description="H-T-H motif" evidence="5">
    <location>
        <begin position="42"/>
        <end position="61"/>
    </location>
</feature>
<dbReference type="SUPFAM" id="SSF46689">
    <property type="entry name" value="Homeodomain-like"/>
    <property type="match status" value="1"/>
</dbReference>
<dbReference type="Pfam" id="PF13977">
    <property type="entry name" value="TetR_C_6"/>
    <property type="match status" value="1"/>
</dbReference>
<sequence length="209" mass="23223">MPTAAESATSTPPAEPERDARRAAILDAAARLIAERGYHAVRVADIAREVGTSTGAVHYYFPGKNDVLTAALRSAVDRAFERQSAELRRLDDAHARLLRLIEMQLPKVGVVRDEWSVWMQFWAEATINPELRPVHNAFYARWHDTIARIVRRGQRQGTFSADVDPDEVAVRLSALTDGLAIQVLTGAPGITVTVMRELLVDFVRRELSA</sequence>
<evidence type="ECO:0000256" key="2">
    <source>
        <dbReference type="ARBA" id="ARBA00023015"/>
    </source>
</evidence>
<dbReference type="SUPFAM" id="SSF48498">
    <property type="entry name" value="Tetracyclin repressor-like, C-terminal domain"/>
    <property type="match status" value="1"/>
</dbReference>
<dbReference type="RefSeq" id="WP_191242995.1">
    <property type="nucleotide sequence ID" value="NZ_BNAU01000001.1"/>
</dbReference>
<dbReference type="PRINTS" id="PR00455">
    <property type="entry name" value="HTHTETR"/>
</dbReference>
<gene>
    <name evidence="7" type="ORF">GCM10017786_06740</name>
</gene>
<feature type="domain" description="HTH tetR-type" evidence="6">
    <location>
        <begin position="19"/>
        <end position="79"/>
    </location>
</feature>
<keyword evidence="1" id="KW-0678">Repressor</keyword>